<sequence>MPHVRRPPPPTAPSRQARPPPRRRRCGPCRPPLPHRGATSLDPPRLDPWMSGPSSSPHRRPTGRPSSDSCRPQRSCYRRLLPLPRARRRAMGETEGGKERGEREGWGTAMGETERDWERDRER</sequence>
<accession>A0A8T0P9U2</accession>
<organism evidence="2 3">
    <name type="scientific">Panicum virgatum</name>
    <name type="common">Blackwell switchgrass</name>
    <dbReference type="NCBI Taxonomy" id="38727"/>
    <lineage>
        <taxon>Eukaryota</taxon>
        <taxon>Viridiplantae</taxon>
        <taxon>Streptophyta</taxon>
        <taxon>Embryophyta</taxon>
        <taxon>Tracheophyta</taxon>
        <taxon>Spermatophyta</taxon>
        <taxon>Magnoliopsida</taxon>
        <taxon>Liliopsida</taxon>
        <taxon>Poales</taxon>
        <taxon>Poaceae</taxon>
        <taxon>PACMAD clade</taxon>
        <taxon>Panicoideae</taxon>
        <taxon>Panicodae</taxon>
        <taxon>Paniceae</taxon>
        <taxon>Panicinae</taxon>
        <taxon>Panicum</taxon>
        <taxon>Panicum sect. Hiantes</taxon>
    </lineage>
</organism>
<comment type="caution">
    <text evidence="2">The sequence shown here is derived from an EMBL/GenBank/DDBJ whole genome shotgun (WGS) entry which is preliminary data.</text>
</comment>
<feature type="region of interest" description="Disordered" evidence="1">
    <location>
        <begin position="1"/>
        <end position="123"/>
    </location>
</feature>
<keyword evidence="3" id="KW-1185">Reference proteome</keyword>
<dbReference type="AlphaFoldDB" id="A0A8T0P9U2"/>
<reference evidence="2" key="1">
    <citation type="submission" date="2020-05" db="EMBL/GenBank/DDBJ databases">
        <title>WGS assembly of Panicum virgatum.</title>
        <authorList>
            <person name="Lovell J.T."/>
            <person name="Jenkins J."/>
            <person name="Shu S."/>
            <person name="Juenger T.E."/>
            <person name="Schmutz J."/>
        </authorList>
    </citation>
    <scope>NUCLEOTIDE SEQUENCE</scope>
    <source>
        <strain evidence="2">AP13</strain>
    </source>
</reference>
<evidence type="ECO:0000313" key="2">
    <source>
        <dbReference type="EMBL" id="KAG2558921.1"/>
    </source>
</evidence>
<evidence type="ECO:0000256" key="1">
    <source>
        <dbReference type="SAM" id="MobiDB-lite"/>
    </source>
</evidence>
<name>A0A8T0P9U2_PANVG</name>
<protein>
    <submittedName>
        <fullName evidence="2">Uncharacterized protein</fullName>
    </submittedName>
</protein>
<dbReference type="Proteomes" id="UP000823388">
    <property type="component" value="Chromosome 8N"/>
</dbReference>
<evidence type="ECO:0000313" key="3">
    <source>
        <dbReference type="Proteomes" id="UP000823388"/>
    </source>
</evidence>
<proteinExistence type="predicted"/>
<feature type="compositionally biased region" description="Basic and acidic residues" evidence="1">
    <location>
        <begin position="90"/>
        <end position="105"/>
    </location>
</feature>
<dbReference type="EMBL" id="CM029052">
    <property type="protein sequence ID" value="KAG2558921.1"/>
    <property type="molecule type" value="Genomic_DNA"/>
</dbReference>
<gene>
    <name evidence="2" type="ORF">PVAP13_8NG329356</name>
</gene>
<feature type="compositionally biased region" description="Basic and acidic residues" evidence="1">
    <location>
        <begin position="112"/>
        <end position="123"/>
    </location>
</feature>